<accession>A0A3P6B3L4</accession>
<organism evidence="1">
    <name type="scientific">Brassica campestris</name>
    <name type="common">Field mustard</name>
    <dbReference type="NCBI Taxonomy" id="3711"/>
    <lineage>
        <taxon>Eukaryota</taxon>
        <taxon>Viridiplantae</taxon>
        <taxon>Streptophyta</taxon>
        <taxon>Embryophyta</taxon>
        <taxon>Tracheophyta</taxon>
        <taxon>Spermatophyta</taxon>
        <taxon>Magnoliopsida</taxon>
        <taxon>eudicotyledons</taxon>
        <taxon>Gunneridae</taxon>
        <taxon>Pentapetalae</taxon>
        <taxon>rosids</taxon>
        <taxon>malvids</taxon>
        <taxon>Brassicales</taxon>
        <taxon>Brassicaceae</taxon>
        <taxon>Brassiceae</taxon>
        <taxon>Brassica</taxon>
    </lineage>
</organism>
<evidence type="ECO:0000313" key="1">
    <source>
        <dbReference type="EMBL" id="VDC91051.1"/>
    </source>
</evidence>
<sequence>MVTKNNDELILEESLVESDEFVTKTMMKPDSFYESLESFTSDLQIFDVAGQKEEQNESDAEENMSFSLGNKIEHMVGEHTLKADRIWEPGGCLVKPDRQML</sequence>
<dbReference type="EMBL" id="LR031573">
    <property type="protein sequence ID" value="VDC91051.1"/>
    <property type="molecule type" value="Genomic_DNA"/>
</dbReference>
<reference evidence="1" key="1">
    <citation type="submission" date="2018-11" db="EMBL/GenBank/DDBJ databases">
        <authorList>
            <consortium name="Genoscope - CEA"/>
            <person name="William W."/>
        </authorList>
    </citation>
    <scope>NUCLEOTIDE SEQUENCE</scope>
</reference>
<gene>
    <name evidence="1" type="ORF">BRAA02T08130Z</name>
</gene>
<dbReference type="AlphaFoldDB" id="A0A3P6B3L4"/>
<proteinExistence type="predicted"/>
<name>A0A3P6B3L4_BRACM</name>
<protein>
    <submittedName>
        <fullName evidence="1">Uncharacterized protein</fullName>
    </submittedName>
</protein>